<dbReference type="InterPro" id="IPR003399">
    <property type="entry name" value="Mce/MlaD"/>
</dbReference>
<gene>
    <name evidence="3" type="primary">ycf22</name>
</gene>
<evidence type="ECO:0000313" key="3">
    <source>
        <dbReference type="EMBL" id="QCI08532.1"/>
    </source>
</evidence>
<feature type="chain" id="PRO_5020025962" description="Mce/MlaD domain-containing protein" evidence="1">
    <location>
        <begin position="23"/>
        <end position="202"/>
    </location>
</feature>
<reference evidence="3" key="2">
    <citation type="submission" date="2019-04" db="EMBL/GenBank/DDBJ databases">
        <authorList>
            <person name="Pasella M."/>
        </authorList>
    </citation>
    <scope>NUCLEOTIDE SEQUENCE</scope>
    <source>
        <strain evidence="3">PD2951</strain>
    </source>
</reference>
<dbReference type="PANTHER" id="PTHR34675">
    <property type="entry name" value="PROTEIN TRIGALACTOSYLDIACYLGLYCEROL 2, CHLOROPLASTIC"/>
    <property type="match status" value="1"/>
</dbReference>
<dbReference type="Pfam" id="PF02470">
    <property type="entry name" value="MlaD"/>
    <property type="match status" value="1"/>
</dbReference>
<protein>
    <recommendedName>
        <fullName evidence="2">Mce/MlaD domain-containing protein</fullName>
    </recommendedName>
</protein>
<feature type="domain" description="Mce/MlaD" evidence="2">
    <location>
        <begin position="21"/>
        <end position="97"/>
    </location>
</feature>
<sequence length="202" mass="23530">MFIIFFLFSFWLFFSINKKKQGYSIFVEFSNGYGIKEGTNITMRGINIGYIKNIQPTINSIVVLVHIESKNILIPKSCLVETNQTGLFNNTVIDIIPINVLSYKQVINDKISPISNFCWKSKILCNNDYIKGYRGLNYDDLIRAATRISQRFDDPRFFHLFYMVLQNFIDISDEIVLLVNNLSYIMSLLIDSVEIYLVQYLL</sequence>
<evidence type="ECO:0000259" key="2">
    <source>
        <dbReference type="Pfam" id="PF02470"/>
    </source>
</evidence>
<name>A0A4D6WZD3_9FLOR</name>
<reference evidence="3" key="1">
    <citation type="journal article" date="2019" name="Mol. Phylogenet. Evol.">
        <title>Morphological evolution and classification of the red algal order Ceramiales inferred using plastid phylogenomics.</title>
        <authorList>
            <person name="Diaz-Tapia P."/>
            <person name="Pasella M.M."/>
            <person name="Verbruggen H."/>
            <person name="Maggs C.A."/>
        </authorList>
    </citation>
    <scope>NUCLEOTIDE SEQUENCE</scope>
    <source>
        <strain evidence="3">PD2951</strain>
    </source>
</reference>
<feature type="signal peptide" evidence="1">
    <location>
        <begin position="1"/>
        <end position="22"/>
    </location>
</feature>
<keyword evidence="1" id="KW-0732">Signal</keyword>
<dbReference type="AlphaFoldDB" id="A0A4D6WZD3"/>
<keyword evidence="3" id="KW-0934">Plastid</keyword>
<proteinExistence type="predicted"/>
<dbReference type="InterPro" id="IPR039342">
    <property type="entry name" value="TGD2-like"/>
</dbReference>
<dbReference type="EMBL" id="MK814735">
    <property type="protein sequence ID" value="QCI08532.1"/>
    <property type="molecule type" value="Genomic_DNA"/>
</dbReference>
<evidence type="ECO:0000256" key="1">
    <source>
        <dbReference type="SAM" id="SignalP"/>
    </source>
</evidence>
<geneLocation type="plastid" evidence="3"/>
<organism evidence="3">
    <name type="scientific">Spermothamnion repens</name>
    <dbReference type="NCBI Taxonomy" id="31383"/>
    <lineage>
        <taxon>Eukaryota</taxon>
        <taxon>Rhodophyta</taxon>
        <taxon>Florideophyceae</taxon>
        <taxon>Rhodymeniophycidae</taxon>
        <taxon>Ceramiales</taxon>
        <taxon>Ceramiaceae</taxon>
        <taxon>Spermothamnion</taxon>
    </lineage>
</organism>
<dbReference type="PANTHER" id="PTHR34675:SF1">
    <property type="entry name" value="PROTEIN TRIGALACTOSYLDIACYLGLYCEROL 2, CHLOROPLASTIC"/>
    <property type="match status" value="1"/>
</dbReference>
<accession>A0A4D6WZD3</accession>